<protein>
    <recommendedName>
        <fullName evidence="2">MINDY deubiquitinase domain-containing protein</fullName>
    </recommendedName>
</protein>
<feature type="compositionally biased region" description="Polar residues" evidence="1">
    <location>
        <begin position="752"/>
        <end position="763"/>
    </location>
</feature>
<dbReference type="GO" id="GO:1990380">
    <property type="term" value="F:K48-linked deubiquitinase activity"/>
    <property type="evidence" value="ECO:0007669"/>
    <property type="project" value="InterPro"/>
</dbReference>
<dbReference type="PANTHER" id="PTHR18063">
    <property type="entry name" value="NF-E2 INDUCIBLE PROTEIN"/>
    <property type="match status" value="1"/>
</dbReference>
<evidence type="ECO:0000256" key="1">
    <source>
        <dbReference type="SAM" id="MobiDB-lite"/>
    </source>
</evidence>
<evidence type="ECO:0000313" key="3">
    <source>
        <dbReference type="EMBL" id="KAJ5398286.1"/>
    </source>
</evidence>
<feature type="compositionally biased region" description="Low complexity" evidence="1">
    <location>
        <begin position="256"/>
        <end position="268"/>
    </location>
</feature>
<proteinExistence type="predicted"/>
<feature type="compositionally biased region" description="Polar residues" evidence="1">
    <location>
        <begin position="52"/>
        <end position="61"/>
    </location>
</feature>
<dbReference type="GO" id="GO:0071944">
    <property type="term" value="C:cell periphery"/>
    <property type="evidence" value="ECO:0007669"/>
    <property type="project" value="TreeGrafter"/>
</dbReference>
<feature type="region of interest" description="Disordered" evidence="1">
    <location>
        <begin position="30"/>
        <end position="178"/>
    </location>
</feature>
<evidence type="ECO:0000259" key="2">
    <source>
        <dbReference type="Pfam" id="PF04424"/>
    </source>
</evidence>
<dbReference type="PANTHER" id="PTHR18063:SF6">
    <property type="entry name" value="UBIQUITIN CARBOXYL-TERMINAL HYDROLASE"/>
    <property type="match status" value="1"/>
</dbReference>
<feature type="region of interest" description="Disordered" evidence="1">
    <location>
        <begin position="391"/>
        <end position="426"/>
    </location>
</feature>
<feature type="compositionally biased region" description="Low complexity" evidence="1">
    <location>
        <begin position="893"/>
        <end position="907"/>
    </location>
</feature>
<feature type="compositionally biased region" description="Low complexity" evidence="1">
    <location>
        <begin position="332"/>
        <end position="342"/>
    </location>
</feature>
<dbReference type="GO" id="GO:0005829">
    <property type="term" value="C:cytosol"/>
    <property type="evidence" value="ECO:0007669"/>
    <property type="project" value="TreeGrafter"/>
</dbReference>
<dbReference type="InterPro" id="IPR033979">
    <property type="entry name" value="MINDY_domain"/>
</dbReference>
<sequence>MLVQSPIPRPPPPILRHRNVGPVHTEFLPRTLCTPPDLNTSPAFDLMPLEQAQRSPVGSPTNHPPGSWNDGLGDRPATRDGSYPAGSEVKAHGLPSALTPGPPGSSTGDFSWQPTSRDRSFTTGEVPVQLQSNNPFLKPKPVDSRTSSGDPNEWEDRHSHATTNSDPLSQSTKLHNPHTFPYLPPGMINVDADPFLAEGYIPMTARLSLLDSPEHESPWAEHDLTQSDYQRPLVNPQPYEPSPWAEHETPPSQLQSSTTNPNSSDPSPWGSQHSIKISAPQEIYLQGGQANPYTPPPAVVIQSSDSQQNAFGLEPPYSNDRLASDAGIRPPSAFSSATSATSHELIDFDPPSGLAANTGPHRATSSVYSSESVNKAASNLQSPLPIASAMQSQSSALEQPLTARKLSPAEAARQQEQRAETYSIRQINRTDRNGDLFQSPILVQNQNGPCPLLALINALVLRAEPNTQPPIIKALRTREQISLGLLIEALFDELTTCLGPHQEFPDIEALTQFLTMLHTGMNVNPRLTLVLIPLQSSATARIRLTLKQETEDSLGTFLPTPDIRFYSTFGIPLIHGWIASWSDPAHDAMTRIGQYHEDIQLLHFNKQDLEDRVMQGQSLLPEEEGKMADIQAIQHFVDIENATQLSPFGLTQLSTRLAPGSISILFRNDHFSTLYKHPESQQLFTLVTDAGYANHAEVVWESLVDVTGFNAEFLAGDFRAVGHGPSGSGGPSGPVGPRASSLSPNNPPAANDGSQSPLSNQEQSDADYAYALSLQFQEEEQRERQGSQQGSGNGPRASGPARRESVPPRMPSSSHTRSSSSPRISSPRINGPSRVSSITTGLRQQQSQPPAEADPDDPHAPPPPYEQAASGPRYSPPERRNRYSDFPVDSNGSYSPRYPPNRYSNRPTTDRYSADRNRNKDCVVM</sequence>
<dbReference type="Proteomes" id="UP001147747">
    <property type="component" value="Unassembled WGS sequence"/>
</dbReference>
<dbReference type="GO" id="GO:0004843">
    <property type="term" value="F:cysteine-type deubiquitinase activity"/>
    <property type="evidence" value="ECO:0007669"/>
    <property type="project" value="InterPro"/>
</dbReference>
<name>A0A9W9W453_9EURO</name>
<gene>
    <name evidence="3" type="ORF">N7509_006399</name>
</gene>
<feature type="compositionally biased region" description="Gly residues" evidence="1">
    <location>
        <begin position="724"/>
        <end position="733"/>
    </location>
</feature>
<feature type="domain" description="MINDY deubiquitinase" evidence="2">
    <location>
        <begin position="421"/>
        <end position="718"/>
    </location>
</feature>
<dbReference type="GeneID" id="81370016"/>
<feature type="compositionally biased region" description="Basic and acidic residues" evidence="1">
    <location>
        <begin position="908"/>
        <end position="925"/>
    </location>
</feature>
<evidence type="ECO:0000313" key="4">
    <source>
        <dbReference type="Proteomes" id="UP001147747"/>
    </source>
</evidence>
<feature type="compositionally biased region" description="Polar residues" evidence="1">
    <location>
        <begin position="104"/>
        <end position="115"/>
    </location>
</feature>
<reference evidence="3" key="2">
    <citation type="journal article" date="2023" name="IMA Fungus">
        <title>Comparative genomic study of the Penicillium genus elucidates a diverse pangenome and 15 lateral gene transfer events.</title>
        <authorList>
            <person name="Petersen C."/>
            <person name="Sorensen T."/>
            <person name="Nielsen M.R."/>
            <person name="Sondergaard T.E."/>
            <person name="Sorensen J.L."/>
            <person name="Fitzpatrick D.A."/>
            <person name="Frisvad J.C."/>
            <person name="Nielsen K.L."/>
        </authorList>
    </citation>
    <scope>NUCLEOTIDE SEQUENCE</scope>
    <source>
        <strain evidence="3">IBT 29677</strain>
    </source>
</reference>
<comment type="caution">
    <text evidence="3">The sequence shown here is derived from an EMBL/GenBank/DDBJ whole genome shotgun (WGS) entry which is preliminary data.</text>
</comment>
<feature type="compositionally biased region" description="Polar residues" evidence="1">
    <location>
        <begin position="161"/>
        <end position="174"/>
    </location>
</feature>
<feature type="region of interest" description="Disordered" evidence="1">
    <location>
        <begin position="724"/>
        <end position="763"/>
    </location>
</feature>
<keyword evidence="4" id="KW-1185">Reference proteome</keyword>
<accession>A0A9W9W453</accession>
<feature type="region of interest" description="Disordered" evidence="1">
    <location>
        <begin position="309"/>
        <end position="370"/>
    </location>
</feature>
<dbReference type="OrthoDB" id="10261212at2759"/>
<dbReference type="AlphaFoldDB" id="A0A9W9W453"/>
<dbReference type="GO" id="GO:0071108">
    <property type="term" value="P:protein K48-linked deubiquitination"/>
    <property type="evidence" value="ECO:0007669"/>
    <property type="project" value="TreeGrafter"/>
</dbReference>
<dbReference type="Pfam" id="PF04424">
    <property type="entry name" value="MINDY_DUB"/>
    <property type="match status" value="1"/>
</dbReference>
<reference evidence="3" key="1">
    <citation type="submission" date="2022-12" db="EMBL/GenBank/DDBJ databases">
        <authorList>
            <person name="Petersen C."/>
        </authorList>
    </citation>
    <scope>NUCLEOTIDE SEQUENCE</scope>
    <source>
        <strain evidence="3">IBT 29677</strain>
    </source>
</reference>
<feature type="compositionally biased region" description="Low complexity" evidence="1">
    <location>
        <begin position="811"/>
        <end position="834"/>
    </location>
</feature>
<dbReference type="InterPro" id="IPR007518">
    <property type="entry name" value="MINDY"/>
</dbReference>
<dbReference type="RefSeq" id="XP_056490338.1">
    <property type="nucleotide sequence ID" value="XM_056631036.1"/>
</dbReference>
<feature type="region of interest" description="Disordered" evidence="1">
    <location>
        <begin position="777"/>
        <end position="925"/>
    </location>
</feature>
<dbReference type="GO" id="GO:0016807">
    <property type="term" value="F:cysteine-type carboxypeptidase activity"/>
    <property type="evidence" value="ECO:0007669"/>
    <property type="project" value="TreeGrafter"/>
</dbReference>
<dbReference type="EMBL" id="JAPZBU010000006">
    <property type="protein sequence ID" value="KAJ5398286.1"/>
    <property type="molecule type" value="Genomic_DNA"/>
</dbReference>
<organism evidence="3 4">
    <name type="scientific">Penicillium cosmopolitanum</name>
    <dbReference type="NCBI Taxonomy" id="1131564"/>
    <lineage>
        <taxon>Eukaryota</taxon>
        <taxon>Fungi</taxon>
        <taxon>Dikarya</taxon>
        <taxon>Ascomycota</taxon>
        <taxon>Pezizomycotina</taxon>
        <taxon>Eurotiomycetes</taxon>
        <taxon>Eurotiomycetidae</taxon>
        <taxon>Eurotiales</taxon>
        <taxon>Aspergillaceae</taxon>
        <taxon>Penicillium</taxon>
    </lineage>
</organism>
<feature type="region of interest" description="Disordered" evidence="1">
    <location>
        <begin position="217"/>
        <end position="273"/>
    </location>
</feature>